<dbReference type="PANTHER" id="PTHR33116">
    <property type="entry name" value="REVERSE TRANSCRIPTASE ZINC-BINDING DOMAIN-CONTAINING PROTEIN-RELATED-RELATED"/>
    <property type="match status" value="1"/>
</dbReference>
<name>A5AJS1_VITVI</name>
<accession>A5AJS1</accession>
<gene>
    <name evidence="1" type="ORF">VITISV_037499</name>
</gene>
<reference evidence="1" key="1">
    <citation type="journal article" date="2007" name="PLoS ONE">
        <title>The first genome sequence of an elite grapevine cultivar (Pinot noir Vitis vinifera L.): coping with a highly heterozygous genome.</title>
        <authorList>
            <person name="Velasco R."/>
            <person name="Zharkikh A."/>
            <person name="Troggio M."/>
            <person name="Cartwright D.A."/>
            <person name="Cestaro A."/>
            <person name="Pruss D."/>
            <person name="Pindo M."/>
            <person name="FitzGerald L.M."/>
            <person name="Vezzulli S."/>
            <person name="Reid J."/>
            <person name="Malacarne G."/>
            <person name="Iliev D."/>
            <person name="Coppola G."/>
            <person name="Wardell B."/>
            <person name="Micheletti D."/>
            <person name="Macalma T."/>
            <person name="Facci M."/>
            <person name="Mitchell J.T."/>
            <person name="Perazzolli M."/>
            <person name="Eldredge G."/>
            <person name="Gatto P."/>
            <person name="Oyzerski R."/>
            <person name="Moretto M."/>
            <person name="Gutin N."/>
            <person name="Stefanini M."/>
            <person name="Chen Y."/>
            <person name="Segala C."/>
            <person name="Davenport C."/>
            <person name="Dematte L."/>
            <person name="Mraz A."/>
            <person name="Battilana J."/>
            <person name="Stormo K."/>
            <person name="Costa F."/>
            <person name="Tao Q."/>
            <person name="Si-Ammour A."/>
            <person name="Harkins T."/>
            <person name="Lackey A."/>
            <person name="Perbost C."/>
            <person name="Taillon B."/>
            <person name="Stella A."/>
            <person name="Solovyev V."/>
            <person name="Fawcett J.A."/>
            <person name="Sterck L."/>
            <person name="Vandepoele K."/>
            <person name="Grando S.M."/>
            <person name="Toppo S."/>
            <person name="Moser C."/>
            <person name="Lanchbury J."/>
            <person name="Bogden R."/>
            <person name="Skolnick M."/>
            <person name="Sgaramella V."/>
            <person name="Bhatnagar S.K."/>
            <person name="Fontana P."/>
            <person name="Gutin A."/>
            <person name="Van de Peer Y."/>
            <person name="Salamini F."/>
            <person name="Viola R."/>
        </authorList>
    </citation>
    <scope>NUCLEOTIDE SEQUENCE</scope>
</reference>
<dbReference type="AlphaFoldDB" id="A5AJS1"/>
<evidence type="ECO:0000313" key="1">
    <source>
        <dbReference type="EMBL" id="CAN80153.1"/>
    </source>
</evidence>
<proteinExistence type="predicted"/>
<sequence length="384" mass="43607">MFEEPQARRPVVASKLLMRIDNMDYEGLEGPILEEEVTKAMSGLGDDKAPRTDGFSLAFWKFFWSIVSGEVMQVLEEFHLHNVVVSSLNANFLVLIPKKGGAGDIQDFRSISLVGSLYKILAKVLTNRLKKVISKMVSNSQNAFVGVGGMEDVDKAVVLFGCNVGRFPTSYLHLPFGAPHRSIGVWDVIEERFKRKLVAWKKQYLSKGDRLVLIKSTLSSLPIYFMPFFVIPKKVNQVRENSKELLWRDTEERRKFHLVNWVEVCKNKKHGGLGLRHLEGLNQAFLGKWLWRFSLERESLWRKVILGKFGEVEGGWITREAKIALNLVVNNFWVGLGVPGFNEKSSPIIEIQGTGEEENNNLAVGSDLLILVYLGRAQLKDFQR</sequence>
<organism evidence="1">
    <name type="scientific">Vitis vinifera</name>
    <name type="common">Grape</name>
    <dbReference type="NCBI Taxonomy" id="29760"/>
    <lineage>
        <taxon>Eukaryota</taxon>
        <taxon>Viridiplantae</taxon>
        <taxon>Streptophyta</taxon>
        <taxon>Embryophyta</taxon>
        <taxon>Tracheophyta</taxon>
        <taxon>Spermatophyta</taxon>
        <taxon>Magnoliopsida</taxon>
        <taxon>eudicotyledons</taxon>
        <taxon>Gunneridae</taxon>
        <taxon>Pentapetalae</taxon>
        <taxon>rosids</taxon>
        <taxon>Vitales</taxon>
        <taxon>Vitaceae</taxon>
        <taxon>Viteae</taxon>
        <taxon>Vitis</taxon>
    </lineage>
</organism>
<dbReference type="EMBL" id="AM428354">
    <property type="protein sequence ID" value="CAN80153.1"/>
    <property type="molecule type" value="Genomic_DNA"/>
</dbReference>
<protein>
    <submittedName>
        <fullName evidence="1">Uncharacterized protein</fullName>
    </submittedName>
</protein>
<dbReference type="PANTHER" id="PTHR33116:SF75">
    <property type="entry name" value="RIBONUCLEASE H PROTEIN"/>
    <property type="match status" value="1"/>
</dbReference>